<evidence type="ECO:0000313" key="4">
    <source>
        <dbReference type="EMBL" id="AXY26430.1"/>
    </source>
</evidence>
<evidence type="ECO:0000256" key="2">
    <source>
        <dbReference type="SAM" id="MobiDB-lite"/>
    </source>
</evidence>
<evidence type="ECO:0000259" key="3">
    <source>
        <dbReference type="PROSITE" id="PS50943"/>
    </source>
</evidence>
<protein>
    <submittedName>
        <fullName evidence="4">Transcriptional regulator</fullName>
    </submittedName>
</protein>
<dbReference type="AlphaFoldDB" id="A0A347WMX3"/>
<reference evidence="4 5" key="1">
    <citation type="submission" date="2017-09" db="EMBL/GenBank/DDBJ databases">
        <title>Complete genome sequence of Oxytococcus suis strain ZY16052.</title>
        <authorList>
            <person name="Li F."/>
        </authorList>
    </citation>
    <scope>NUCLEOTIDE SEQUENCE [LARGE SCALE GENOMIC DNA]</scope>
    <source>
        <strain evidence="4 5">ZY16052</strain>
    </source>
</reference>
<feature type="domain" description="HTH cro/C1-type" evidence="3">
    <location>
        <begin position="6"/>
        <end position="60"/>
    </location>
</feature>
<sequence length="231" mass="26777">MLSDKIKELRLARDLSQEDLAEVLDVTRQSISKYENGTAEPSLEKIKILAEYFDVTYDYLLDDKVEVQDMTYGKRGKVTPADAEEKAEETVEPSKKPRKKREDTPAEAAHRRKEEEIDALPRIQIQSKIEEDEESEFYKFEILEKFPHVDYKPTALLCGVHSRTFLFENRTDIAWYRTMEDAEKEVEAIHRAIEAGETAYELQYDAPVKKRGFFSVQLADVEVNDSESDVD</sequence>
<keyword evidence="5" id="KW-1185">Reference proteome</keyword>
<feature type="region of interest" description="Disordered" evidence="2">
    <location>
        <begin position="77"/>
        <end position="114"/>
    </location>
</feature>
<keyword evidence="1" id="KW-0238">DNA-binding</keyword>
<dbReference type="RefSeq" id="WP_118991287.1">
    <property type="nucleotide sequence ID" value="NZ_CP023434.1"/>
</dbReference>
<organism evidence="4 5">
    <name type="scientific">Suicoccus acidiformans</name>
    <dbReference type="NCBI Taxonomy" id="2036206"/>
    <lineage>
        <taxon>Bacteria</taxon>
        <taxon>Bacillati</taxon>
        <taxon>Bacillota</taxon>
        <taxon>Bacilli</taxon>
        <taxon>Lactobacillales</taxon>
        <taxon>Aerococcaceae</taxon>
        <taxon>Suicoccus</taxon>
    </lineage>
</organism>
<dbReference type="PANTHER" id="PTHR46558">
    <property type="entry name" value="TRACRIPTIONAL REGULATORY PROTEIN-RELATED-RELATED"/>
    <property type="match status" value="1"/>
</dbReference>
<dbReference type="Gene3D" id="1.10.260.40">
    <property type="entry name" value="lambda repressor-like DNA-binding domains"/>
    <property type="match status" value="1"/>
</dbReference>
<proteinExistence type="predicted"/>
<name>A0A347WMX3_9LACT</name>
<evidence type="ECO:0000313" key="5">
    <source>
        <dbReference type="Proteomes" id="UP000263232"/>
    </source>
</evidence>
<feature type="compositionally biased region" description="Basic and acidic residues" evidence="2">
    <location>
        <begin position="88"/>
        <end position="114"/>
    </location>
</feature>
<dbReference type="InterPro" id="IPR001387">
    <property type="entry name" value="Cro/C1-type_HTH"/>
</dbReference>
<dbReference type="KEGG" id="abae:CL176_10740"/>
<dbReference type="PROSITE" id="PS50943">
    <property type="entry name" value="HTH_CROC1"/>
    <property type="match status" value="1"/>
</dbReference>
<dbReference type="SUPFAM" id="SSF47413">
    <property type="entry name" value="lambda repressor-like DNA-binding domains"/>
    <property type="match status" value="1"/>
</dbReference>
<dbReference type="Proteomes" id="UP000263232">
    <property type="component" value="Chromosome"/>
</dbReference>
<dbReference type="GO" id="GO:0003677">
    <property type="term" value="F:DNA binding"/>
    <property type="evidence" value="ECO:0007669"/>
    <property type="project" value="UniProtKB-KW"/>
</dbReference>
<accession>A0A347WMX3</accession>
<dbReference type="CDD" id="cd00093">
    <property type="entry name" value="HTH_XRE"/>
    <property type="match status" value="1"/>
</dbReference>
<dbReference type="OrthoDB" id="5190137at2"/>
<gene>
    <name evidence="4" type="ORF">CL176_10740</name>
</gene>
<dbReference type="SMART" id="SM00530">
    <property type="entry name" value="HTH_XRE"/>
    <property type="match status" value="1"/>
</dbReference>
<dbReference type="EMBL" id="CP023434">
    <property type="protein sequence ID" value="AXY26430.1"/>
    <property type="molecule type" value="Genomic_DNA"/>
</dbReference>
<dbReference type="PANTHER" id="PTHR46558:SF4">
    <property type="entry name" value="DNA-BIDING PHAGE PROTEIN"/>
    <property type="match status" value="1"/>
</dbReference>
<dbReference type="Pfam" id="PF01381">
    <property type="entry name" value="HTH_3"/>
    <property type="match status" value="1"/>
</dbReference>
<dbReference type="InterPro" id="IPR010982">
    <property type="entry name" value="Lambda_DNA-bd_dom_sf"/>
</dbReference>
<evidence type="ECO:0000256" key="1">
    <source>
        <dbReference type="ARBA" id="ARBA00023125"/>
    </source>
</evidence>